<name>A0A1Y2A5P5_9PLEO</name>
<feature type="compositionally biased region" description="Polar residues" evidence="4">
    <location>
        <begin position="134"/>
        <end position="148"/>
    </location>
</feature>
<evidence type="ECO:0000313" key="5">
    <source>
        <dbReference type="EMBL" id="ORY17822.1"/>
    </source>
</evidence>
<dbReference type="Pfam" id="PF03985">
    <property type="entry name" value="Paf1"/>
    <property type="match status" value="1"/>
</dbReference>
<dbReference type="GO" id="GO:0016593">
    <property type="term" value="C:Cdc73/Paf1 complex"/>
    <property type="evidence" value="ECO:0007669"/>
    <property type="project" value="InterPro"/>
</dbReference>
<feature type="region of interest" description="Disordered" evidence="4">
    <location>
        <begin position="134"/>
        <end position="162"/>
    </location>
</feature>
<accession>A0A1Y2A5P5</accession>
<dbReference type="InterPro" id="IPR007133">
    <property type="entry name" value="RNA_pol_II-assoc_Paf1"/>
</dbReference>
<evidence type="ECO:0000256" key="1">
    <source>
        <dbReference type="ARBA" id="ARBA00004123"/>
    </source>
</evidence>
<dbReference type="AlphaFoldDB" id="A0A1Y2A5P5"/>
<dbReference type="STRING" id="1231657.A0A1Y2A5P5"/>
<comment type="caution">
    <text evidence="5">The sequence shown here is derived from an EMBL/GenBank/DDBJ whole genome shotgun (WGS) entry which is preliminary data.</text>
</comment>
<evidence type="ECO:0000256" key="2">
    <source>
        <dbReference type="ARBA" id="ARBA00007560"/>
    </source>
</evidence>
<reference evidence="5 6" key="1">
    <citation type="submission" date="2016-07" db="EMBL/GenBank/DDBJ databases">
        <title>Pervasive Adenine N6-methylation of Active Genes in Fungi.</title>
        <authorList>
            <consortium name="DOE Joint Genome Institute"/>
            <person name="Mondo S.J."/>
            <person name="Dannebaum R.O."/>
            <person name="Kuo R.C."/>
            <person name="Labutti K."/>
            <person name="Haridas S."/>
            <person name="Kuo A."/>
            <person name="Salamov A."/>
            <person name="Ahrendt S.R."/>
            <person name="Lipzen A."/>
            <person name="Sullivan W."/>
            <person name="Andreopoulos W.B."/>
            <person name="Clum A."/>
            <person name="Lindquist E."/>
            <person name="Daum C."/>
            <person name="Ramamoorthy G.K."/>
            <person name="Gryganskyi A."/>
            <person name="Culley D."/>
            <person name="Magnuson J.K."/>
            <person name="James T.Y."/>
            <person name="O'Malley M.A."/>
            <person name="Stajich J.E."/>
            <person name="Spatafora J.W."/>
            <person name="Visel A."/>
            <person name="Grigoriev I.V."/>
        </authorList>
    </citation>
    <scope>NUCLEOTIDE SEQUENCE [LARGE SCALE GENOMIC DNA]</scope>
    <source>
        <strain evidence="5 6">CBS 115471</strain>
    </source>
</reference>
<comment type="similarity">
    <text evidence="2">Belongs to the PAF1 family.</text>
</comment>
<dbReference type="PANTHER" id="PTHR23188:SF12">
    <property type="entry name" value="RNA POLYMERASE II-ASSOCIATED FACTOR 1 HOMOLOG"/>
    <property type="match status" value="1"/>
</dbReference>
<protein>
    <submittedName>
        <fullName evidence="5">Paf1-domain-containing protein</fullName>
    </submittedName>
</protein>
<dbReference type="EMBL" id="MCFA01000010">
    <property type="protein sequence ID" value="ORY17822.1"/>
    <property type="molecule type" value="Genomic_DNA"/>
</dbReference>
<dbReference type="GO" id="GO:0006368">
    <property type="term" value="P:transcription elongation by RNA polymerase II"/>
    <property type="evidence" value="ECO:0007669"/>
    <property type="project" value="InterPro"/>
</dbReference>
<organism evidence="5 6">
    <name type="scientific">Clohesyomyces aquaticus</name>
    <dbReference type="NCBI Taxonomy" id="1231657"/>
    <lineage>
        <taxon>Eukaryota</taxon>
        <taxon>Fungi</taxon>
        <taxon>Dikarya</taxon>
        <taxon>Ascomycota</taxon>
        <taxon>Pezizomycotina</taxon>
        <taxon>Dothideomycetes</taxon>
        <taxon>Pleosporomycetidae</taxon>
        <taxon>Pleosporales</taxon>
        <taxon>Lindgomycetaceae</taxon>
        <taxon>Clohesyomyces</taxon>
    </lineage>
</organism>
<evidence type="ECO:0000256" key="4">
    <source>
        <dbReference type="SAM" id="MobiDB-lite"/>
    </source>
</evidence>
<evidence type="ECO:0000256" key="3">
    <source>
        <dbReference type="ARBA" id="ARBA00023242"/>
    </source>
</evidence>
<comment type="subcellular location">
    <subcellularLocation>
        <location evidence="1">Nucleus</location>
    </subcellularLocation>
</comment>
<proteinExistence type="inferred from homology"/>
<sequence length="456" mass="50866">MASSSRTTYTQDYIARIRYSNALPPPPCPPKLLDIPNTGLSSGQYTSAGFASRLAREQPLNIEADAELGMPIDLVGLPGVFDGNEAAIQPAPNPVLHPHDRALLRPPNALGKPTASSAGVSFLRRTEYITSMTTGGTRFESSNSSNTMRVRGKRRRAETSEDNPTNIVRHILKGWNLAYPADAYKGPETSSQMRGAGISPEEKQAWKNPKHPSKPNVHVVDSYPLLPDWDAVPDTGAFMVYKFMAPPVNDSTYDPRLDVALLRPISQSTKDQDLYLQELEAHKADPTLPAPVPRYQFEFFLPSISSSNAVSTHEKVRGIKRNFTLHDPDNISSIPFDTGLDDESRPRKCFKYDNIRVYETAQQTGDAENVFQDVAIALHDPESHDEEPLRETTLQKAAYFYPIMQKSSIRPRRPGKVDMSEEQARVDIIETVARDPEGEVEKREAIRQRYHATEVA</sequence>
<evidence type="ECO:0000313" key="6">
    <source>
        <dbReference type="Proteomes" id="UP000193144"/>
    </source>
</evidence>
<keyword evidence="6" id="KW-1185">Reference proteome</keyword>
<feature type="region of interest" description="Disordered" evidence="4">
    <location>
        <begin position="187"/>
        <end position="213"/>
    </location>
</feature>
<dbReference type="Proteomes" id="UP000193144">
    <property type="component" value="Unassembled WGS sequence"/>
</dbReference>
<gene>
    <name evidence="5" type="ORF">BCR34DRAFT_671111</name>
</gene>
<dbReference type="GO" id="GO:0003682">
    <property type="term" value="F:chromatin binding"/>
    <property type="evidence" value="ECO:0007669"/>
    <property type="project" value="TreeGrafter"/>
</dbReference>
<dbReference type="OrthoDB" id="10260285at2759"/>
<dbReference type="GO" id="GO:0000993">
    <property type="term" value="F:RNA polymerase II complex binding"/>
    <property type="evidence" value="ECO:0007669"/>
    <property type="project" value="TreeGrafter"/>
</dbReference>
<dbReference type="PANTHER" id="PTHR23188">
    <property type="entry name" value="RNA POLYMERASE II-ASSOCIATED FACTOR 1 HOMOLOG"/>
    <property type="match status" value="1"/>
</dbReference>
<keyword evidence="3" id="KW-0539">Nucleus</keyword>